<organism evidence="1 2">
    <name type="scientific">Diphasiastrum complanatum</name>
    <name type="common">Issler's clubmoss</name>
    <name type="synonym">Lycopodium complanatum</name>
    <dbReference type="NCBI Taxonomy" id="34168"/>
    <lineage>
        <taxon>Eukaryota</taxon>
        <taxon>Viridiplantae</taxon>
        <taxon>Streptophyta</taxon>
        <taxon>Embryophyta</taxon>
        <taxon>Tracheophyta</taxon>
        <taxon>Lycopodiopsida</taxon>
        <taxon>Lycopodiales</taxon>
        <taxon>Lycopodiaceae</taxon>
        <taxon>Lycopodioideae</taxon>
        <taxon>Diphasiastrum</taxon>
    </lineage>
</organism>
<dbReference type="Proteomes" id="UP001162992">
    <property type="component" value="Chromosome 21"/>
</dbReference>
<comment type="caution">
    <text evidence="1">The sequence shown here is derived from an EMBL/GenBank/DDBJ whole genome shotgun (WGS) entry which is preliminary data.</text>
</comment>
<sequence>MDAEPRFFFVCVCVNVYIMFPCGLFFLYFCEYLFFCVAGKIDHRPITEERARDRKDLGRNYPGIRIVSLLSSGIRIGSLLNSSSSAAAAAAMAFSSAACKFWAVAFIAAFVAVAVAPSGVWGRPLSNPHGASDNASKTFSMEVDDLSFEQQQKVIDLGMRFDVAKRQLLAKDPYSTNY</sequence>
<keyword evidence="2" id="KW-1185">Reference proteome</keyword>
<proteinExistence type="predicted"/>
<gene>
    <name evidence="1" type="ORF">O6H91_21G061900</name>
</gene>
<dbReference type="EMBL" id="CM055112">
    <property type="protein sequence ID" value="KAJ7518273.1"/>
    <property type="molecule type" value="Genomic_DNA"/>
</dbReference>
<evidence type="ECO:0000313" key="2">
    <source>
        <dbReference type="Proteomes" id="UP001162992"/>
    </source>
</evidence>
<name>A0ACC2AL41_DIPCM</name>
<evidence type="ECO:0000313" key="1">
    <source>
        <dbReference type="EMBL" id="KAJ7518273.1"/>
    </source>
</evidence>
<protein>
    <submittedName>
        <fullName evidence="1">Uncharacterized protein</fullName>
    </submittedName>
</protein>
<reference evidence="2" key="1">
    <citation type="journal article" date="2024" name="Proc. Natl. Acad. Sci. U.S.A.">
        <title>Extraordinary preservation of gene collinearity over three hundred million years revealed in homosporous lycophytes.</title>
        <authorList>
            <person name="Li C."/>
            <person name="Wickell D."/>
            <person name="Kuo L.Y."/>
            <person name="Chen X."/>
            <person name="Nie B."/>
            <person name="Liao X."/>
            <person name="Peng D."/>
            <person name="Ji J."/>
            <person name="Jenkins J."/>
            <person name="Williams M."/>
            <person name="Shu S."/>
            <person name="Plott C."/>
            <person name="Barry K."/>
            <person name="Rajasekar S."/>
            <person name="Grimwood J."/>
            <person name="Han X."/>
            <person name="Sun S."/>
            <person name="Hou Z."/>
            <person name="He W."/>
            <person name="Dai G."/>
            <person name="Sun C."/>
            <person name="Schmutz J."/>
            <person name="Leebens-Mack J.H."/>
            <person name="Li F.W."/>
            <person name="Wang L."/>
        </authorList>
    </citation>
    <scope>NUCLEOTIDE SEQUENCE [LARGE SCALE GENOMIC DNA]</scope>
    <source>
        <strain evidence="2">cv. PW_Plant_1</strain>
    </source>
</reference>
<accession>A0ACC2AL41</accession>